<dbReference type="PROSITE" id="PS50939">
    <property type="entry name" value="CYTOCHROME_B561"/>
    <property type="match status" value="1"/>
</dbReference>
<dbReference type="InterPro" id="IPR017214">
    <property type="entry name" value="UCP037471"/>
</dbReference>
<dbReference type="PANTHER" id="PTHR23130:SF195">
    <property type="entry name" value="CYTOCHROME B561 AND DOMON DOMAIN-CONTAINING PROTEIN"/>
    <property type="match status" value="1"/>
</dbReference>
<dbReference type="OrthoDB" id="2419613at2759"/>
<dbReference type="PANTHER" id="PTHR23130">
    <property type="entry name" value="CYTOCHROME B561 AND DOMON DOMAIN-CONTAINING PROTEIN"/>
    <property type="match status" value="1"/>
</dbReference>
<dbReference type="InterPro" id="IPR045265">
    <property type="entry name" value="AIR12_DOMON"/>
</dbReference>
<keyword evidence="4 11" id="KW-0479">Metal-binding</keyword>
<comment type="cofactor">
    <cofactor evidence="10">
        <name>heme b</name>
        <dbReference type="ChEBI" id="CHEBI:60344"/>
    </cofactor>
    <text evidence="10">Binds 2 heme b groups non-covalently.</text>
</comment>
<evidence type="ECO:0000313" key="17">
    <source>
        <dbReference type="Proteomes" id="UP000325081"/>
    </source>
</evidence>
<keyword evidence="6 10" id="KW-0249">Electron transport</keyword>
<dbReference type="FunFam" id="1.20.120.1770:FF:000007">
    <property type="entry name" value="Cytochrome b561 and DOMON domain-containing protein"/>
    <property type="match status" value="1"/>
</dbReference>
<gene>
    <name evidence="16" type="ORF">STAS_02855</name>
</gene>
<dbReference type="PROSITE" id="PS50836">
    <property type="entry name" value="DOMON"/>
    <property type="match status" value="1"/>
</dbReference>
<comment type="subcellular location">
    <subcellularLocation>
        <location evidence="1">Membrane</location>
        <topology evidence="1">Multi-pass membrane protein</topology>
    </subcellularLocation>
</comment>
<feature type="binding site" description="axial binding residue" evidence="11">
    <location>
        <position position="247"/>
    </location>
    <ligand>
        <name>heme b</name>
        <dbReference type="ChEBI" id="CHEBI:60344"/>
        <label>1</label>
    </ligand>
    <ligandPart>
        <name>Fe</name>
        <dbReference type="ChEBI" id="CHEBI:18248"/>
    </ligandPart>
</feature>
<dbReference type="Proteomes" id="UP000325081">
    <property type="component" value="Unassembled WGS sequence"/>
</dbReference>
<dbReference type="AlphaFoldDB" id="A0A5A7P3Q1"/>
<evidence type="ECO:0000256" key="10">
    <source>
        <dbReference type="PIRNR" id="PIRNR037471"/>
    </source>
</evidence>
<name>A0A5A7P3Q1_STRAF</name>
<dbReference type="CDD" id="cd08760">
    <property type="entry name" value="Cyt_b561_FRRS1_like"/>
    <property type="match status" value="1"/>
</dbReference>
<dbReference type="Pfam" id="PF03188">
    <property type="entry name" value="Cytochrom_B561"/>
    <property type="match status" value="1"/>
</dbReference>
<protein>
    <recommendedName>
        <fullName evidence="10">Cytochrome b561 and DOMON domain-containing protein</fullName>
    </recommendedName>
</protein>
<feature type="transmembrane region" description="Helical" evidence="12">
    <location>
        <begin position="212"/>
        <end position="230"/>
    </location>
</feature>
<proteinExistence type="predicted"/>
<dbReference type="PIRSF" id="PIRSF037471">
    <property type="entry name" value="UCP037471"/>
    <property type="match status" value="1"/>
</dbReference>
<keyword evidence="8 10" id="KW-0472">Membrane</keyword>
<evidence type="ECO:0000256" key="7">
    <source>
        <dbReference type="ARBA" id="ARBA00022989"/>
    </source>
</evidence>
<feature type="domain" description="DOMON" evidence="14">
    <location>
        <begin position="48"/>
        <end position="161"/>
    </location>
</feature>
<keyword evidence="17" id="KW-1185">Reference proteome</keyword>
<feature type="transmembrane region" description="Helical" evidence="12">
    <location>
        <begin position="347"/>
        <end position="371"/>
    </location>
</feature>
<evidence type="ECO:0000256" key="12">
    <source>
        <dbReference type="SAM" id="Phobius"/>
    </source>
</evidence>
<feature type="binding site" description="axial binding residue" evidence="11">
    <location>
        <position position="316"/>
    </location>
    <ligand>
        <name>heme b</name>
        <dbReference type="ChEBI" id="CHEBI:60344"/>
        <label>1</label>
    </ligand>
    <ligandPart>
        <name>Fe</name>
        <dbReference type="ChEBI" id="CHEBI:18248"/>
    </ligandPart>
</feature>
<evidence type="ECO:0000256" key="13">
    <source>
        <dbReference type="SAM" id="SignalP"/>
    </source>
</evidence>
<keyword evidence="11" id="KW-0408">Iron</keyword>
<feature type="chain" id="PRO_5022864275" description="Cytochrome b561 and DOMON domain-containing protein" evidence="13">
    <location>
        <begin position="26"/>
        <end position="383"/>
    </location>
</feature>
<keyword evidence="5 13" id="KW-0732">Signal</keyword>
<dbReference type="CDD" id="cd09629">
    <property type="entry name" value="DOMON_CIL1_like"/>
    <property type="match status" value="1"/>
</dbReference>
<feature type="transmembrane region" description="Helical" evidence="12">
    <location>
        <begin position="283"/>
        <end position="300"/>
    </location>
</feature>
<dbReference type="Pfam" id="PF04526">
    <property type="entry name" value="DUF568"/>
    <property type="match status" value="1"/>
</dbReference>
<evidence type="ECO:0000256" key="5">
    <source>
        <dbReference type="ARBA" id="ARBA00022729"/>
    </source>
</evidence>
<evidence type="ECO:0000259" key="14">
    <source>
        <dbReference type="PROSITE" id="PS50836"/>
    </source>
</evidence>
<reference evidence="17" key="1">
    <citation type="journal article" date="2019" name="Curr. Biol.">
        <title>Genome Sequence of Striga asiatica Provides Insight into the Evolution of Plant Parasitism.</title>
        <authorList>
            <person name="Yoshida S."/>
            <person name="Kim S."/>
            <person name="Wafula E.K."/>
            <person name="Tanskanen J."/>
            <person name="Kim Y.M."/>
            <person name="Honaas L."/>
            <person name="Yang Z."/>
            <person name="Spallek T."/>
            <person name="Conn C.E."/>
            <person name="Ichihashi Y."/>
            <person name="Cheong K."/>
            <person name="Cui S."/>
            <person name="Der J.P."/>
            <person name="Gundlach H."/>
            <person name="Jiao Y."/>
            <person name="Hori C."/>
            <person name="Ishida J.K."/>
            <person name="Kasahara H."/>
            <person name="Kiba T."/>
            <person name="Kim M.S."/>
            <person name="Koo N."/>
            <person name="Laohavisit A."/>
            <person name="Lee Y.H."/>
            <person name="Lumba S."/>
            <person name="McCourt P."/>
            <person name="Mortimer J.C."/>
            <person name="Mutuku J.M."/>
            <person name="Nomura T."/>
            <person name="Sasaki-Sekimoto Y."/>
            <person name="Seto Y."/>
            <person name="Wang Y."/>
            <person name="Wakatake T."/>
            <person name="Sakakibara H."/>
            <person name="Demura T."/>
            <person name="Yamaguchi S."/>
            <person name="Yoneyama K."/>
            <person name="Manabe R.I."/>
            <person name="Nelson D.C."/>
            <person name="Schulman A.H."/>
            <person name="Timko M.P."/>
            <person name="dePamphilis C.W."/>
            <person name="Choi D."/>
            <person name="Shirasu K."/>
        </authorList>
    </citation>
    <scope>NUCLEOTIDE SEQUENCE [LARGE SCALE GENOMIC DNA]</scope>
    <source>
        <strain evidence="17">cv. UVA1</strain>
    </source>
</reference>
<evidence type="ECO:0000256" key="11">
    <source>
        <dbReference type="PIRSR" id="PIRSR037471-1"/>
    </source>
</evidence>
<evidence type="ECO:0000256" key="8">
    <source>
        <dbReference type="ARBA" id="ARBA00023136"/>
    </source>
</evidence>
<evidence type="ECO:0000256" key="4">
    <source>
        <dbReference type="ARBA" id="ARBA00022723"/>
    </source>
</evidence>
<dbReference type="Gene3D" id="1.20.120.1770">
    <property type="match status" value="1"/>
</dbReference>
<keyword evidence="3 12" id="KW-0812">Transmembrane</keyword>
<feature type="binding site" description="axial binding residue" evidence="11">
    <location>
        <position position="280"/>
    </location>
    <ligand>
        <name>heme b</name>
        <dbReference type="ChEBI" id="CHEBI:60344"/>
        <label>1</label>
    </ligand>
    <ligandPart>
        <name>Fe</name>
        <dbReference type="ChEBI" id="CHEBI:18248"/>
    </ligandPart>
</feature>
<dbReference type="SMART" id="SM00665">
    <property type="entry name" value="B561"/>
    <property type="match status" value="1"/>
</dbReference>
<evidence type="ECO:0000256" key="1">
    <source>
        <dbReference type="ARBA" id="ARBA00004141"/>
    </source>
</evidence>
<dbReference type="GO" id="GO:0016020">
    <property type="term" value="C:membrane"/>
    <property type="evidence" value="ECO:0007669"/>
    <property type="project" value="UniProtKB-SubCell"/>
</dbReference>
<dbReference type="GO" id="GO:0046872">
    <property type="term" value="F:metal ion binding"/>
    <property type="evidence" value="ECO:0007669"/>
    <property type="project" value="UniProtKB-KW"/>
</dbReference>
<accession>A0A5A7P3Q1</accession>
<feature type="signal peptide" evidence="13">
    <location>
        <begin position="1"/>
        <end position="25"/>
    </location>
</feature>
<evidence type="ECO:0000256" key="2">
    <source>
        <dbReference type="ARBA" id="ARBA00022448"/>
    </source>
</evidence>
<dbReference type="EMBL" id="BKCP01001558">
    <property type="protein sequence ID" value="GER27164.1"/>
    <property type="molecule type" value="Genomic_DNA"/>
</dbReference>
<feature type="binding site" description="axial binding residue" evidence="11">
    <location>
        <position position="211"/>
    </location>
    <ligand>
        <name>heme b</name>
        <dbReference type="ChEBI" id="CHEBI:60344"/>
        <label>1</label>
    </ligand>
    <ligandPart>
        <name>Fe</name>
        <dbReference type="ChEBI" id="CHEBI:18248"/>
    </ligandPart>
</feature>
<evidence type="ECO:0000256" key="9">
    <source>
        <dbReference type="ARBA" id="ARBA00053871"/>
    </source>
</evidence>
<evidence type="ECO:0000256" key="3">
    <source>
        <dbReference type="ARBA" id="ARBA00022692"/>
    </source>
</evidence>
<dbReference type="InterPro" id="IPR005018">
    <property type="entry name" value="DOMON_domain"/>
</dbReference>
<comment type="caution">
    <text evidence="16">The sequence shown here is derived from an EMBL/GenBank/DDBJ whole genome shotgun (WGS) entry which is preliminary data.</text>
</comment>
<keyword evidence="7 12" id="KW-1133">Transmembrane helix</keyword>
<evidence type="ECO:0000256" key="6">
    <source>
        <dbReference type="ARBA" id="ARBA00022982"/>
    </source>
</evidence>
<keyword evidence="2 10" id="KW-0813">Transport</keyword>
<feature type="transmembrane region" description="Helical" evidence="12">
    <location>
        <begin position="312"/>
        <end position="332"/>
    </location>
</feature>
<sequence>MAPSPLTIAALLLAAAFFLISPSHSATCPSQTLTNRRAYNLCIDLSTLGSYLRWTFDRPTSTLAVAFVSPAEPGGWISWALNPTGTGMAGSQALVAFRDPSGRMVVHTYNITGYALPANSTVWFRVLNSSAEFSDGQMRLSAAMVLPEGAPTSLNHIWQVGPAVAGGVPVRHEFQPANLNAKGRLDLLRGESGETTSPTGGDSRTRKRNIHGVLNIVSWGIMFPVGIIIARYLKVFRSADPAWFYLHVFCQISSYAIGVSGWSTGLKLGSESHGITYTTHRNIGITLFVIATVQIFALLLRPNKEHKIRFYWNIYHHGIGYTILILGVINVFKGLGILQPENKWRTAYIVLISVLGGIFVFLEAITWVFVLRRKKSDQSNKPQ</sequence>
<evidence type="ECO:0000313" key="16">
    <source>
        <dbReference type="EMBL" id="GER27164.1"/>
    </source>
</evidence>
<dbReference type="InterPro" id="IPR006593">
    <property type="entry name" value="Cyt_b561/ferric_Rdtase_TM"/>
</dbReference>
<evidence type="ECO:0000259" key="15">
    <source>
        <dbReference type="PROSITE" id="PS50939"/>
    </source>
</evidence>
<feature type="domain" description="Cytochrome b561" evidence="15">
    <location>
        <begin position="176"/>
        <end position="371"/>
    </location>
</feature>
<comment type="function">
    <text evidence="9">May act as a catecholamine-responsive trans-membrane electron transporter.</text>
</comment>
<organism evidence="16 17">
    <name type="scientific">Striga asiatica</name>
    <name type="common">Asiatic witchweed</name>
    <name type="synonym">Buchnera asiatica</name>
    <dbReference type="NCBI Taxonomy" id="4170"/>
    <lineage>
        <taxon>Eukaryota</taxon>
        <taxon>Viridiplantae</taxon>
        <taxon>Streptophyta</taxon>
        <taxon>Embryophyta</taxon>
        <taxon>Tracheophyta</taxon>
        <taxon>Spermatophyta</taxon>
        <taxon>Magnoliopsida</taxon>
        <taxon>eudicotyledons</taxon>
        <taxon>Gunneridae</taxon>
        <taxon>Pentapetalae</taxon>
        <taxon>asterids</taxon>
        <taxon>lamiids</taxon>
        <taxon>Lamiales</taxon>
        <taxon>Orobanchaceae</taxon>
        <taxon>Buchnereae</taxon>
        <taxon>Striga</taxon>
    </lineage>
</organism>
<feature type="transmembrane region" description="Helical" evidence="12">
    <location>
        <begin position="242"/>
        <end position="263"/>
    </location>
</feature>